<reference evidence="1 2" key="1">
    <citation type="submission" date="2015-06" db="EMBL/GenBank/DDBJ databases">
        <authorList>
            <person name="Zeng Y."/>
            <person name="Huang Y."/>
        </authorList>
    </citation>
    <scope>NUCLEOTIDE SEQUENCE [LARGE SCALE GENOMIC DNA]</scope>
    <source>
        <strain evidence="1 2">PQ-2</strain>
        <plasmid evidence="2">Plasmid p1</plasmid>
    </source>
</reference>
<dbReference type="PATRIC" id="fig|1348774.3.peg.3878"/>
<evidence type="ECO:0000313" key="2">
    <source>
        <dbReference type="Proteomes" id="UP000035287"/>
    </source>
</evidence>
<dbReference type="RefSeq" id="WP_037487456.1">
    <property type="nucleotide sequence ID" value="NZ_CP011771.1"/>
</dbReference>
<dbReference type="OrthoDB" id="3698953at2"/>
<keyword evidence="2" id="KW-1185">Reference proteome</keyword>
<geneLocation type="plasmid" evidence="1 2">
    <name>p1</name>
</geneLocation>
<gene>
    <name evidence="1" type="ORF">AB433_18405</name>
</gene>
<name>A0A0G3XKR9_9SPHN</name>
<dbReference type="KEGG" id="cna:AB433_18405"/>
<dbReference type="Proteomes" id="UP000035287">
    <property type="component" value="Plasmid p1"/>
</dbReference>
<protein>
    <submittedName>
        <fullName evidence="1">Uncharacterized protein</fullName>
    </submittedName>
</protein>
<sequence>MSRYSLKPLPEHSDIFEVAIGWDPGLDTYFVQVFGTPDASSEPDVRLWRGTSFQEIETVRELLAIAGDFAEISGELSGRLTSDRRSFPHDPTWPITRIFAELVGHRARRE</sequence>
<evidence type="ECO:0000313" key="1">
    <source>
        <dbReference type="EMBL" id="AKM12105.1"/>
    </source>
</evidence>
<organism evidence="1 2">
    <name type="scientific">Croceicoccus naphthovorans</name>
    <dbReference type="NCBI Taxonomy" id="1348774"/>
    <lineage>
        <taxon>Bacteria</taxon>
        <taxon>Pseudomonadati</taxon>
        <taxon>Pseudomonadota</taxon>
        <taxon>Alphaproteobacteria</taxon>
        <taxon>Sphingomonadales</taxon>
        <taxon>Erythrobacteraceae</taxon>
        <taxon>Croceicoccus</taxon>
    </lineage>
</organism>
<accession>A0A0G3XKR9</accession>
<proteinExistence type="predicted"/>
<dbReference type="AlphaFoldDB" id="A0A0G3XKR9"/>
<dbReference type="EMBL" id="CP011771">
    <property type="protein sequence ID" value="AKM12105.1"/>
    <property type="molecule type" value="Genomic_DNA"/>
</dbReference>
<keyword evidence="1" id="KW-0614">Plasmid</keyword>